<accession>A0A1G8ICS2</accession>
<reference evidence="2" key="1">
    <citation type="submission" date="2016-10" db="EMBL/GenBank/DDBJ databases">
        <authorList>
            <person name="Varghese N."/>
            <person name="Submissions S."/>
        </authorList>
    </citation>
    <scope>NUCLEOTIDE SEQUENCE [LARGE SCALE GENOMIC DNA]</scope>
    <source>
        <strain evidence="2">CGMCC 1.11012</strain>
    </source>
</reference>
<protein>
    <submittedName>
        <fullName evidence="1">Cyclic lactone autoinducer peptide</fullName>
    </submittedName>
</protein>
<organism evidence="1 2">
    <name type="scientific">Paenibacillus typhae</name>
    <dbReference type="NCBI Taxonomy" id="1174501"/>
    <lineage>
        <taxon>Bacteria</taxon>
        <taxon>Bacillati</taxon>
        <taxon>Bacillota</taxon>
        <taxon>Bacilli</taxon>
        <taxon>Bacillales</taxon>
        <taxon>Paenibacillaceae</taxon>
        <taxon>Paenibacillus</taxon>
    </lineage>
</organism>
<sequence>MKTMTQRMFNEVKDGMAAAVRSAAIKSGDIAMETCCSLLFHEPKIPMELLKASANK</sequence>
<evidence type="ECO:0000313" key="2">
    <source>
        <dbReference type="Proteomes" id="UP000199050"/>
    </source>
</evidence>
<dbReference type="EMBL" id="FNDX01000003">
    <property type="protein sequence ID" value="SDI16696.1"/>
    <property type="molecule type" value="Genomic_DNA"/>
</dbReference>
<proteinExistence type="predicted"/>
<evidence type="ECO:0000313" key="1">
    <source>
        <dbReference type="EMBL" id="SDI16696.1"/>
    </source>
</evidence>
<dbReference type="STRING" id="1174501.SAMN05216192_103196"/>
<dbReference type="AlphaFoldDB" id="A0A1G8ICS2"/>
<dbReference type="Proteomes" id="UP000199050">
    <property type="component" value="Unassembled WGS sequence"/>
</dbReference>
<dbReference type="NCBIfam" id="TIGR04223">
    <property type="entry name" value="quorum_AgrD"/>
    <property type="match status" value="1"/>
</dbReference>
<dbReference type="InterPro" id="IPR009229">
    <property type="entry name" value="AgrD"/>
</dbReference>
<dbReference type="OrthoDB" id="2630429at2"/>
<name>A0A1G8ICS2_9BACL</name>
<gene>
    <name evidence="1" type="ORF">SAMN05216192_103196</name>
</gene>
<dbReference type="RefSeq" id="WP_090712526.1">
    <property type="nucleotide sequence ID" value="NZ_FNDX01000003.1"/>
</dbReference>
<keyword evidence="2" id="KW-1185">Reference proteome</keyword>